<feature type="compositionally biased region" description="Low complexity" evidence="6">
    <location>
        <begin position="1"/>
        <end position="13"/>
    </location>
</feature>
<dbReference type="PROSITE" id="PS50982">
    <property type="entry name" value="MBD"/>
    <property type="match status" value="1"/>
</dbReference>
<dbReference type="Proteomes" id="UP000694864">
    <property type="component" value="Chromosome 13"/>
</dbReference>
<dbReference type="InterPro" id="IPR016177">
    <property type="entry name" value="DNA-bd_dom_sf"/>
</dbReference>
<dbReference type="InterPro" id="IPR001739">
    <property type="entry name" value="Methyl_CpG_DNA-bd"/>
</dbReference>
<protein>
    <submittedName>
        <fullName evidence="9">Uncharacterized protein LOC104735395</fullName>
    </submittedName>
</protein>
<evidence type="ECO:0000259" key="7">
    <source>
        <dbReference type="PROSITE" id="PS50982"/>
    </source>
</evidence>
<feature type="domain" description="MBD" evidence="7">
    <location>
        <begin position="65"/>
        <end position="127"/>
    </location>
</feature>
<dbReference type="Gene3D" id="3.30.890.10">
    <property type="entry name" value="Methyl-cpg-binding Protein 2, Chain A"/>
    <property type="match status" value="1"/>
</dbReference>
<organism evidence="8 9">
    <name type="scientific">Camelina sativa</name>
    <name type="common">False flax</name>
    <name type="synonym">Myagrum sativum</name>
    <dbReference type="NCBI Taxonomy" id="90675"/>
    <lineage>
        <taxon>Eukaryota</taxon>
        <taxon>Viridiplantae</taxon>
        <taxon>Streptophyta</taxon>
        <taxon>Embryophyta</taxon>
        <taxon>Tracheophyta</taxon>
        <taxon>Spermatophyta</taxon>
        <taxon>Magnoliopsida</taxon>
        <taxon>eudicotyledons</taxon>
        <taxon>Gunneridae</taxon>
        <taxon>Pentapetalae</taxon>
        <taxon>rosids</taxon>
        <taxon>malvids</taxon>
        <taxon>Brassicales</taxon>
        <taxon>Brassicaceae</taxon>
        <taxon>Camelineae</taxon>
        <taxon>Camelina</taxon>
    </lineage>
</organism>
<name>A0ABM0VAV2_CAMSA</name>
<evidence type="ECO:0000256" key="3">
    <source>
        <dbReference type="ARBA" id="ARBA00023125"/>
    </source>
</evidence>
<dbReference type="GeneID" id="104735395"/>
<keyword evidence="3" id="KW-0238">DNA-binding</keyword>
<evidence type="ECO:0000313" key="8">
    <source>
        <dbReference type="Proteomes" id="UP000694864"/>
    </source>
</evidence>
<evidence type="ECO:0000256" key="5">
    <source>
        <dbReference type="ARBA" id="ARBA00023242"/>
    </source>
</evidence>
<keyword evidence="4" id="KW-0804">Transcription</keyword>
<accession>A0ABM0VAV2</accession>
<dbReference type="SUPFAM" id="SSF54171">
    <property type="entry name" value="DNA-binding domain"/>
    <property type="match status" value="1"/>
</dbReference>
<comment type="subcellular location">
    <subcellularLocation>
        <location evidence="1">Nucleus</location>
    </subcellularLocation>
</comment>
<evidence type="ECO:0000256" key="1">
    <source>
        <dbReference type="ARBA" id="ARBA00004123"/>
    </source>
</evidence>
<gene>
    <name evidence="9" type="primary">LOC104735395</name>
</gene>
<keyword evidence="5" id="KW-0539">Nucleus</keyword>
<keyword evidence="8" id="KW-1185">Reference proteome</keyword>
<reference evidence="8" key="1">
    <citation type="journal article" date="2014" name="Nat. Commun.">
        <title>The emerging biofuel crop Camelina sativa retains a highly undifferentiated hexaploid genome structure.</title>
        <authorList>
            <person name="Kagale S."/>
            <person name="Koh C."/>
            <person name="Nixon J."/>
            <person name="Bollina V."/>
            <person name="Clarke W.E."/>
            <person name="Tuteja R."/>
            <person name="Spillane C."/>
            <person name="Robinson S.J."/>
            <person name="Links M.G."/>
            <person name="Clarke C."/>
            <person name="Higgins E.E."/>
            <person name="Huebert T."/>
            <person name="Sharpe A.G."/>
            <person name="Parkin I.A."/>
        </authorList>
    </citation>
    <scope>NUCLEOTIDE SEQUENCE [LARGE SCALE GENOMIC DNA]</scope>
    <source>
        <strain evidence="8">cv. DH55</strain>
    </source>
</reference>
<sequence>MDAGSSSSSSASGPQQEKRSRQRRTKGIDYESSVANLSREGRETLMVVNRRKQLNTIPGTSCSVFDHSCPRYRWLHPGWIVEERIMPSDRLYRYYYDPLGQLYNSRGQVTQMLADTEKTRALVIYDK</sequence>
<evidence type="ECO:0000256" key="6">
    <source>
        <dbReference type="SAM" id="MobiDB-lite"/>
    </source>
</evidence>
<keyword evidence="2" id="KW-0805">Transcription regulation</keyword>
<dbReference type="RefSeq" id="XP_010453485.1">
    <property type="nucleotide sequence ID" value="XM_010455183.2"/>
</dbReference>
<evidence type="ECO:0000256" key="2">
    <source>
        <dbReference type="ARBA" id="ARBA00023015"/>
    </source>
</evidence>
<evidence type="ECO:0000256" key="4">
    <source>
        <dbReference type="ARBA" id="ARBA00023163"/>
    </source>
</evidence>
<evidence type="ECO:0000313" key="9">
    <source>
        <dbReference type="RefSeq" id="XP_010453485.1"/>
    </source>
</evidence>
<reference evidence="9" key="2">
    <citation type="submission" date="2025-08" db="UniProtKB">
        <authorList>
            <consortium name="RefSeq"/>
        </authorList>
    </citation>
    <scope>IDENTIFICATION</scope>
    <source>
        <tissue evidence="9">Leaf</tissue>
    </source>
</reference>
<proteinExistence type="predicted"/>
<feature type="region of interest" description="Disordered" evidence="6">
    <location>
        <begin position="1"/>
        <end position="34"/>
    </location>
</feature>